<name>A0A4P7DB01_9BURK</name>
<dbReference type="OrthoDB" id="9182335at2"/>
<dbReference type="RefSeq" id="WP_134760770.1">
    <property type="nucleotide sequence ID" value="NZ_CP038152.1"/>
</dbReference>
<reference evidence="1 2" key="1">
    <citation type="submission" date="2019-03" db="EMBL/GenBank/DDBJ databases">
        <title>Paraburkholderia sp. 7MH5, isolated from subtropical forest soil.</title>
        <authorList>
            <person name="Gao Z.-H."/>
            <person name="Qiu L.-H."/>
        </authorList>
    </citation>
    <scope>NUCLEOTIDE SEQUENCE [LARGE SCALE GENOMIC DNA]</scope>
    <source>
        <strain evidence="1 2">7MH5</strain>
        <plasmid evidence="1 2">unnamed1</plasmid>
    </source>
</reference>
<organism evidence="1 2">
    <name type="scientific">Paraburkholderia pallida</name>
    <dbReference type="NCBI Taxonomy" id="2547399"/>
    <lineage>
        <taxon>Bacteria</taxon>
        <taxon>Pseudomonadati</taxon>
        <taxon>Pseudomonadota</taxon>
        <taxon>Betaproteobacteria</taxon>
        <taxon>Burkholderiales</taxon>
        <taxon>Burkholderiaceae</taxon>
        <taxon>Paraburkholderia</taxon>
    </lineage>
</organism>
<evidence type="ECO:0000313" key="1">
    <source>
        <dbReference type="EMBL" id="QBR04410.1"/>
    </source>
</evidence>
<dbReference type="KEGG" id="ppai:E1956_45855"/>
<proteinExistence type="predicted"/>
<dbReference type="EMBL" id="CP038152">
    <property type="protein sequence ID" value="QBR04410.1"/>
    <property type="molecule type" value="Genomic_DNA"/>
</dbReference>
<dbReference type="AlphaFoldDB" id="A0A4P7DB01"/>
<keyword evidence="1" id="KW-0614">Plasmid</keyword>
<protein>
    <submittedName>
        <fullName evidence="1">Uncharacterized protein</fullName>
    </submittedName>
</protein>
<evidence type="ECO:0000313" key="2">
    <source>
        <dbReference type="Proteomes" id="UP000295727"/>
    </source>
</evidence>
<dbReference type="Proteomes" id="UP000295727">
    <property type="component" value="Plasmid unnamed1"/>
</dbReference>
<gene>
    <name evidence="1" type="ORF">E1956_45855</name>
</gene>
<accession>A0A4P7DB01</accession>
<dbReference type="GeneID" id="39649761"/>
<sequence length="68" mass="7793">MKRLEYRLCRDQHGAPLVTLDSPMGNGQDIYPDRLRALAKALLEVADQAELTKLGRHEQWKSGLIEFE</sequence>
<keyword evidence="2" id="KW-1185">Reference proteome</keyword>
<geneLocation type="plasmid" evidence="1 2">
    <name>unnamed1</name>
</geneLocation>